<feature type="transmembrane region" description="Helical" evidence="1">
    <location>
        <begin position="26"/>
        <end position="43"/>
    </location>
</feature>
<organism evidence="2">
    <name type="scientific">viral metagenome</name>
    <dbReference type="NCBI Taxonomy" id="1070528"/>
    <lineage>
        <taxon>unclassified sequences</taxon>
        <taxon>metagenomes</taxon>
        <taxon>organismal metagenomes</taxon>
    </lineage>
</organism>
<proteinExistence type="predicted"/>
<evidence type="ECO:0000256" key="1">
    <source>
        <dbReference type="SAM" id="Phobius"/>
    </source>
</evidence>
<keyword evidence="1" id="KW-0812">Transmembrane</keyword>
<accession>A0A6C0LVR9</accession>
<sequence length="153" mass="17696">MSIFLFPYIYMPDTGDVYTLLNDSQYFEGFVGALGTMISFFVFRQIFDLNSNMGIVLGLTFISTWLIRKMGMSVYKNVKNNLGQPEKEWRINEFYDLETLENPKRAYYIILGLFLLFIGIVSAMTARKVISPTNTIVFLLYCVGFISLIHFTK</sequence>
<name>A0A6C0LVR9_9ZZZZ</name>
<reference evidence="2" key="1">
    <citation type="journal article" date="2020" name="Nature">
        <title>Giant virus diversity and host interactions through global metagenomics.</title>
        <authorList>
            <person name="Schulz F."/>
            <person name="Roux S."/>
            <person name="Paez-Espino D."/>
            <person name="Jungbluth S."/>
            <person name="Walsh D.A."/>
            <person name="Denef V.J."/>
            <person name="McMahon K.D."/>
            <person name="Konstantinidis K.T."/>
            <person name="Eloe-Fadrosh E.A."/>
            <person name="Kyrpides N.C."/>
            <person name="Woyke T."/>
        </authorList>
    </citation>
    <scope>NUCLEOTIDE SEQUENCE</scope>
    <source>
        <strain evidence="2">GVMAG-S-1016713-123</strain>
    </source>
</reference>
<protein>
    <submittedName>
        <fullName evidence="2">Uncharacterized protein</fullName>
    </submittedName>
</protein>
<feature type="transmembrane region" description="Helical" evidence="1">
    <location>
        <begin position="50"/>
        <end position="67"/>
    </location>
</feature>
<dbReference type="EMBL" id="MN740567">
    <property type="protein sequence ID" value="QHU34098.1"/>
    <property type="molecule type" value="Genomic_DNA"/>
</dbReference>
<dbReference type="AlphaFoldDB" id="A0A6C0LVR9"/>
<keyword evidence="1" id="KW-0472">Membrane</keyword>
<evidence type="ECO:0000313" key="2">
    <source>
        <dbReference type="EMBL" id="QHU34098.1"/>
    </source>
</evidence>
<feature type="transmembrane region" description="Helical" evidence="1">
    <location>
        <begin position="106"/>
        <end position="126"/>
    </location>
</feature>
<feature type="transmembrane region" description="Helical" evidence="1">
    <location>
        <begin position="133"/>
        <end position="151"/>
    </location>
</feature>
<keyword evidence="1" id="KW-1133">Transmembrane helix</keyword>